<organism evidence="2 3">
    <name type="scientific">Pedobacter cryoconitis</name>
    <dbReference type="NCBI Taxonomy" id="188932"/>
    <lineage>
        <taxon>Bacteria</taxon>
        <taxon>Pseudomonadati</taxon>
        <taxon>Bacteroidota</taxon>
        <taxon>Sphingobacteriia</taxon>
        <taxon>Sphingobacteriales</taxon>
        <taxon>Sphingobacteriaceae</taxon>
        <taxon>Pedobacter</taxon>
    </lineage>
</organism>
<sequence>MERLIKIILYLLLFALIADLCLFVYRVDRQQAPHRKVNPHSAYPGY</sequence>
<evidence type="ECO:0000313" key="3">
    <source>
        <dbReference type="Proteomes" id="UP000537204"/>
    </source>
</evidence>
<reference evidence="2 3" key="1">
    <citation type="submission" date="2020-08" db="EMBL/GenBank/DDBJ databases">
        <title>Genomic Encyclopedia of Type Strains, Phase IV (KMG-V): Genome sequencing to study the core and pangenomes of soil and plant-associated prokaryotes.</title>
        <authorList>
            <person name="Whitman W."/>
        </authorList>
    </citation>
    <scope>NUCLEOTIDE SEQUENCE [LARGE SCALE GENOMIC DNA]</scope>
    <source>
        <strain evidence="2 3">S3M1</strain>
    </source>
</reference>
<dbReference type="AlphaFoldDB" id="A0A7W8ZQ08"/>
<keyword evidence="1" id="KW-0812">Transmembrane</keyword>
<keyword evidence="1" id="KW-1133">Transmembrane helix</keyword>
<gene>
    <name evidence="2" type="ORF">HDE68_003742</name>
</gene>
<evidence type="ECO:0000256" key="1">
    <source>
        <dbReference type="SAM" id="Phobius"/>
    </source>
</evidence>
<accession>A0A7W8ZQ08</accession>
<feature type="transmembrane region" description="Helical" evidence="1">
    <location>
        <begin position="7"/>
        <end position="25"/>
    </location>
</feature>
<dbReference type="Proteomes" id="UP000537204">
    <property type="component" value="Unassembled WGS sequence"/>
</dbReference>
<proteinExistence type="predicted"/>
<comment type="caution">
    <text evidence="2">The sequence shown here is derived from an EMBL/GenBank/DDBJ whole genome shotgun (WGS) entry which is preliminary data.</text>
</comment>
<protein>
    <submittedName>
        <fullName evidence="2">Uncharacterized membrane protein YsdA (DUF1294 family)</fullName>
    </submittedName>
</protein>
<name>A0A7W8ZQ08_9SPHI</name>
<dbReference type="EMBL" id="JACHCE010000006">
    <property type="protein sequence ID" value="MBB5637817.1"/>
    <property type="molecule type" value="Genomic_DNA"/>
</dbReference>
<keyword evidence="1" id="KW-0472">Membrane</keyword>
<evidence type="ECO:0000313" key="2">
    <source>
        <dbReference type="EMBL" id="MBB5637817.1"/>
    </source>
</evidence>
<dbReference type="RefSeq" id="WP_183883679.1">
    <property type="nucleotide sequence ID" value="NZ_JACHCD010000001.1"/>
</dbReference>